<dbReference type="Pfam" id="PF13692">
    <property type="entry name" value="Glyco_trans_1_4"/>
    <property type="match status" value="1"/>
</dbReference>
<evidence type="ECO:0000313" key="2">
    <source>
        <dbReference type="Proteomes" id="UP000542973"/>
    </source>
</evidence>
<keyword evidence="1" id="KW-0808">Transferase</keyword>
<dbReference type="PANTHER" id="PTHR12526:SF630">
    <property type="entry name" value="GLYCOSYLTRANSFERASE"/>
    <property type="match status" value="1"/>
</dbReference>
<dbReference type="AlphaFoldDB" id="A0A6N1BNJ4"/>
<sequence length="400" mass="45399">MVAGAEAGDCVLFSTADWDEPYWTNKQHMACELAGLGWRVLYIESVGLRRPRMASGRDWKRLWRRLWRGVQSVLIGPPRRRDNIWVLSPLIVPAKHHWPVVRWINQALLRHALRRFLRARRFARPLVWTYHPYMQNAIADVPRGALVYHCVDDLSAVPGVDVAAFEAAERGLLQACDAVFVTARALEDRCRPFNPRTYFLPNVADDRHFGKALAAGPVPDDLAAIPTPRLVYHGVLSDFKVDFALLLEVARRRPEWHWVLIGEQREGQQSPLVDALAALPNVHLLGYRSYAQLPDYLRGMQVGLLPTLINDYTRSMFPMKFFEYLAAGLPVVSTPLAFAEDGPAGLEIGADADAFEAAIERQLGRGRLGEEEARRFVGDNTWRARTVRMLERVRTLEARP</sequence>
<dbReference type="Gene3D" id="3.40.50.2000">
    <property type="entry name" value="Glycogen Phosphorylase B"/>
    <property type="match status" value="1"/>
</dbReference>
<dbReference type="SUPFAM" id="SSF53756">
    <property type="entry name" value="UDP-Glycosyltransferase/glycogen phosphorylase"/>
    <property type="match status" value="1"/>
</dbReference>
<dbReference type="PANTHER" id="PTHR12526">
    <property type="entry name" value="GLYCOSYLTRANSFERASE"/>
    <property type="match status" value="1"/>
</dbReference>
<protein>
    <submittedName>
        <fullName evidence="1">Glycosyltransferase</fullName>
    </submittedName>
</protein>
<gene>
    <name evidence="1" type="ORF">HLB16_02275</name>
</gene>
<reference evidence="1 2" key="1">
    <citation type="submission" date="2020-05" db="EMBL/GenBank/DDBJ databases">
        <title>MicrobeNet Type strains.</title>
        <authorList>
            <person name="Nicholson A.C."/>
        </authorList>
    </citation>
    <scope>NUCLEOTIDE SEQUENCE [LARGE SCALE GENOMIC DNA]</scope>
    <source>
        <strain evidence="1 2">ATCC 700815</strain>
    </source>
</reference>
<dbReference type="Proteomes" id="UP000542973">
    <property type="component" value="Unassembled WGS sequence"/>
</dbReference>
<organism evidence="1 2">
    <name type="scientific">Cupriavidus gilardii</name>
    <dbReference type="NCBI Taxonomy" id="82541"/>
    <lineage>
        <taxon>Bacteria</taxon>
        <taxon>Pseudomonadati</taxon>
        <taxon>Pseudomonadota</taxon>
        <taxon>Betaproteobacteria</taxon>
        <taxon>Burkholderiales</taxon>
        <taxon>Burkholderiaceae</taxon>
        <taxon>Cupriavidus</taxon>
    </lineage>
</organism>
<dbReference type="EMBL" id="JABEMD010000002">
    <property type="protein sequence ID" value="NNH09707.1"/>
    <property type="molecule type" value="Genomic_DNA"/>
</dbReference>
<name>A0A6N1BNJ4_9BURK</name>
<accession>A0A6N1BNJ4</accession>
<dbReference type="Gene3D" id="3.40.50.11010">
    <property type="match status" value="1"/>
</dbReference>
<evidence type="ECO:0000313" key="1">
    <source>
        <dbReference type="EMBL" id="NNH09707.1"/>
    </source>
</evidence>
<proteinExistence type="predicted"/>
<dbReference type="GO" id="GO:0016740">
    <property type="term" value="F:transferase activity"/>
    <property type="evidence" value="ECO:0007669"/>
    <property type="project" value="UniProtKB-KW"/>
</dbReference>
<comment type="caution">
    <text evidence="1">The sequence shown here is derived from an EMBL/GenBank/DDBJ whole genome shotgun (WGS) entry which is preliminary data.</text>
</comment>